<accession>A0A8H6I106</accession>
<evidence type="ECO:0000313" key="6">
    <source>
        <dbReference type="Proteomes" id="UP000521943"/>
    </source>
</evidence>
<keyword evidence="2" id="KW-0560">Oxidoreductase</keyword>
<dbReference type="GO" id="GO:0004497">
    <property type="term" value="F:monooxygenase activity"/>
    <property type="evidence" value="ECO:0007669"/>
    <property type="project" value="UniProtKB-KW"/>
</dbReference>
<dbReference type="SUPFAM" id="SSF51905">
    <property type="entry name" value="FAD/NAD(P)-binding domain"/>
    <property type="match status" value="1"/>
</dbReference>
<dbReference type="InterPro" id="IPR050816">
    <property type="entry name" value="Flavin-dep_Halogenase_NPB"/>
</dbReference>
<organism evidence="5 6">
    <name type="scientific">Ephemerocybe angulata</name>
    <dbReference type="NCBI Taxonomy" id="980116"/>
    <lineage>
        <taxon>Eukaryota</taxon>
        <taxon>Fungi</taxon>
        <taxon>Dikarya</taxon>
        <taxon>Basidiomycota</taxon>
        <taxon>Agaricomycotina</taxon>
        <taxon>Agaricomycetes</taxon>
        <taxon>Agaricomycetidae</taxon>
        <taxon>Agaricales</taxon>
        <taxon>Agaricineae</taxon>
        <taxon>Psathyrellaceae</taxon>
        <taxon>Ephemerocybe</taxon>
    </lineage>
</organism>
<evidence type="ECO:0000256" key="2">
    <source>
        <dbReference type="ARBA" id="ARBA00023002"/>
    </source>
</evidence>
<dbReference type="EMBL" id="JACGCI010000025">
    <property type="protein sequence ID" value="KAF6756699.1"/>
    <property type="molecule type" value="Genomic_DNA"/>
</dbReference>
<proteinExistence type="inferred from homology"/>
<comment type="similarity">
    <text evidence="1">Belongs to the flavin-dependent halogenase family.</text>
</comment>
<evidence type="ECO:0000256" key="3">
    <source>
        <dbReference type="ARBA" id="ARBA00023033"/>
    </source>
</evidence>
<dbReference type="PANTHER" id="PTHR43747:SF5">
    <property type="entry name" value="FAD-BINDING DOMAIN-CONTAINING PROTEIN"/>
    <property type="match status" value="1"/>
</dbReference>
<reference evidence="5 6" key="1">
    <citation type="submission" date="2020-07" db="EMBL/GenBank/DDBJ databases">
        <title>Comparative genomics of pyrophilous fungi reveals a link between fire events and developmental genes.</title>
        <authorList>
            <consortium name="DOE Joint Genome Institute"/>
            <person name="Steindorff A.S."/>
            <person name="Carver A."/>
            <person name="Calhoun S."/>
            <person name="Stillman K."/>
            <person name="Liu H."/>
            <person name="Lipzen A."/>
            <person name="Pangilinan J."/>
            <person name="Labutti K."/>
            <person name="Bruns T.D."/>
            <person name="Grigoriev I.V."/>
        </authorList>
    </citation>
    <scope>NUCLEOTIDE SEQUENCE [LARGE SCALE GENOMIC DNA]</scope>
    <source>
        <strain evidence="5 6">CBS 144469</strain>
    </source>
</reference>
<dbReference type="GO" id="GO:0140907">
    <property type="term" value="F:flavin-dependent halogenase activity"/>
    <property type="evidence" value="ECO:0007669"/>
    <property type="project" value="UniProtKB-ARBA"/>
</dbReference>
<evidence type="ECO:0008006" key="7">
    <source>
        <dbReference type="Google" id="ProtNLM"/>
    </source>
</evidence>
<comment type="catalytic activity">
    <reaction evidence="4">
        <text>melleolide F + FADH2 + chloride + O2 = 6'-chloromelleolide F + FAD + 2 H2O + H(+)</text>
        <dbReference type="Rhea" id="RHEA:67160"/>
        <dbReference type="ChEBI" id="CHEBI:15377"/>
        <dbReference type="ChEBI" id="CHEBI:15378"/>
        <dbReference type="ChEBI" id="CHEBI:15379"/>
        <dbReference type="ChEBI" id="CHEBI:17996"/>
        <dbReference type="ChEBI" id="CHEBI:57692"/>
        <dbReference type="ChEBI" id="CHEBI:58307"/>
        <dbReference type="ChEBI" id="CHEBI:167712"/>
        <dbReference type="ChEBI" id="CHEBI:167713"/>
    </reaction>
    <physiologicalReaction direction="left-to-right" evidence="4">
        <dbReference type="Rhea" id="RHEA:67161"/>
    </physiologicalReaction>
</comment>
<keyword evidence="3" id="KW-0503">Monooxygenase</keyword>
<dbReference type="PRINTS" id="PR00420">
    <property type="entry name" value="RNGMNOXGNASE"/>
</dbReference>
<dbReference type="Gene3D" id="3.50.50.60">
    <property type="entry name" value="FAD/NAD(P)-binding domain"/>
    <property type="match status" value="1"/>
</dbReference>
<dbReference type="Proteomes" id="UP000521943">
    <property type="component" value="Unassembled WGS sequence"/>
</dbReference>
<name>A0A8H6I106_9AGAR</name>
<dbReference type="PANTHER" id="PTHR43747">
    <property type="entry name" value="FAD-BINDING PROTEIN"/>
    <property type="match status" value="1"/>
</dbReference>
<comment type="caution">
    <text evidence="5">The sequence shown here is derived from an EMBL/GenBank/DDBJ whole genome shotgun (WGS) entry which is preliminary data.</text>
</comment>
<evidence type="ECO:0000256" key="4">
    <source>
        <dbReference type="ARBA" id="ARBA00049364"/>
    </source>
</evidence>
<dbReference type="AlphaFoldDB" id="A0A8H6I106"/>
<dbReference type="GO" id="GO:0044550">
    <property type="term" value="P:secondary metabolite biosynthetic process"/>
    <property type="evidence" value="ECO:0007669"/>
    <property type="project" value="UniProtKB-ARBA"/>
</dbReference>
<dbReference type="Pfam" id="PF04820">
    <property type="entry name" value="Trp_halogenase"/>
    <property type="match status" value="2"/>
</dbReference>
<keyword evidence="6" id="KW-1185">Reference proteome</keyword>
<evidence type="ECO:0000256" key="1">
    <source>
        <dbReference type="ARBA" id="ARBA00005706"/>
    </source>
</evidence>
<dbReference type="InterPro" id="IPR036188">
    <property type="entry name" value="FAD/NAD-bd_sf"/>
</dbReference>
<sequence length="553" mass="60869">MDSTVSIFSGILPRSFADLFSCLQTHFDVLVIGGGPAGAYAASALAREGISTVVLEATRFPRYHIGESMLPSLTSFMKFIGMEEKLRQYGFCVKRGAAVKFNQRKREGYTDFVKDDPNNGSWNVVRSEFDELLLRHSAACGATVLEDHKVVEVHFTDDGERHSTQGRPCAVTYSRSSGETGKISFDYLVDASGRNGVMSTKYLKNRKMNASLKNVACWGYWQGGYEMYMPGTRRENAPWFEALTDESGWGWFIPLHNGTVSVGIVLHQDTSNAKKAVGRDAAASKGNNSYSLRDHYLDQFQFLPGLKKLLGTGTLAGGVVKSASDYSYSADRYSGDHFRIIGDASAFIDPLFSSGVHLALLGGLTAAATIAASMRGHCSEAVAAEYHTNKVGAAYTRFFFVVMSAYKQIRSQSVDVLSDVDEDNFDRAFDIIRPVIQGTSDVGKKVTEDELQRALTFCQDVWAPTDPEMHASVASRLGPELLSPAAPIFSREELSELIDPADEESMDVVRRINARKVTDPIFRGTHTLEVEPERGWIACLERGQLGLVWVGEE</sequence>
<gene>
    <name evidence="5" type="ORF">DFP72DRAFT_1007775</name>
</gene>
<dbReference type="OrthoDB" id="3340390at2759"/>
<evidence type="ECO:0000313" key="5">
    <source>
        <dbReference type="EMBL" id="KAF6756699.1"/>
    </source>
</evidence>
<protein>
    <recommendedName>
        <fullName evidence="7">Halogenase</fullName>
    </recommendedName>
</protein>
<dbReference type="InterPro" id="IPR006905">
    <property type="entry name" value="Flavin_halogenase"/>
</dbReference>